<feature type="region of interest" description="Disordered" evidence="3">
    <location>
        <begin position="61"/>
        <end position="109"/>
    </location>
</feature>
<evidence type="ECO:0000256" key="3">
    <source>
        <dbReference type="SAM" id="MobiDB-lite"/>
    </source>
</evidence>
<name>A0A9P6N3J0_9FUNG</name>
<dbReference type="NCBIfam" id="TIGR00756">
    <property type="entry name" value="PPR"/>
    <property type="match status" value="3"/>
</dbReference>
<evidence type="ECO:0008006" key="6">
    <source>
        <dbReference type="Google" id="ProtNLM"/>
    </source>
</evidence>
<feature type="repeat" description="PPR" evidence="2">
    <location>
        <begin position="528"/>
        <end position="562"/>
    </location>
</feature>
<dbReference type="Gene3D" id="1.25.40.10">
    <property type="entry name" value="Tetratricopeptide repeat domain"/>
    <property type="match status" value="4"/>
</dbReference>
<keyword evidence="1" id="KW-0677">Repeat</keyword>
<sequence>MSVARIHAQVTNAIRTKPPLKATARSTCSHSESHVFAHQWIRLVIQMRTLSCSTRPPVRHNTRYIPGQRSIHSNSGTERDKLTNTNSNFTSSTSQQRPRNQGFMPEAASFDPNTDYWKLYQDRLNKKEDITNFDLRQLLRWLGTRTLTGGIAVKINMIISELNRRSARFHPDTYNDLIYIHILRGQYQDAEAIINKMAKETMNMTTSQRLLALQLALYLKSGNQSELQELVEGKRGALMHYMEQFLRWTKRLQLTGNDIDQVKLIFYNSQLQRCRPNSRRFTSLISTLFEMNQPKEALALFNHTLDIGFKADDYTVANVISGLLNAKLFEESVAVWTRVSEQGEIQLNLMIFNSILSGLSKDPKRFHVAEGLWDRIVMDSQIKPDAFSFSSMLNGYFGARNPAMAFNLWDIMQKPPHSIKPNEVLYNSMISGLFYNHLPQKAKAFYEEMLTKKKFKISLDTYHIMIKGLLSIQDLGGLKSVLEQMKESGLEANTITYTIIADTMFSQRNAEAAIKVTQLMSSRGIPMTDIAYSAIIAGYVNVDAWDDAQRMFEEMKKAGFPPTIEAYGAMMQGALKVGNVSLAEEMARLAKTKTKEGMSPGAYLIMISGYSNLLMMDKAEEWFLEWKRNPESPISWKVYYVLLKTCLDHRLWPQAERVLDVMKEAKFQSTVPKLNMLIQSVEHTRAIESQRATKIEH</sequence>
<proteinExistence type="predicted"/>
<dbReference type="Pfam" id="PF01535">
    <property type="entry name" value="PPR"/>
    <property type="match status" value="2"/>
</dbReference>
<protein>
    <recommendedName>
        <fullName evidence="6">Pentatricopeptide repeat protein</fullName>
    </recommendedName>
</protein>
<dbReference type="AlphaFoldDB" id="A0A9P6N3J0"/>
<gene>
    <name evidence="4" type="ORF">BGZ80_011343</name>
</gene>
<dbReference type="InterPro" id="IPR002885">
    <property type="entry name" value="PPR_rpt"/>
</dbReference>
<feature type="repeat" description="PPR" evidence="2">
    <location>
        <begin position="458"/>
        <end position="492"/>
    </location>
</feature>
<keyword evidence="5" id="KW-1185">Reference proteome</keyword>
<dbReference type="EMBL" id="JAAAID010000090">
    <property type="protein sequence ID" value="KAG0022737.1"/>
    <property type="molecule type" value="Genomic_DNA"/>
</dbReference>
<evidence type="ECO:0000256" key="2">
    <source>
        <dbReference type="PROSITE-ProRule" id="PRU00708"/>
    </source>
</evidence>
<evidence type="ECO:0000256" key="1">
    <source>
        <dbReference type="ARBA" id="ARBA00022737"/>
    </source>
</evidence>
<dbReference type="Proteomes" id="UP000703661">
    <property type="component" value="Unassembled WGS sequence"/>
</dbReference>
<dbReference type="PANTHER" id="PTHR47932:SF44">
    <property type="entry name" value="MIOREX COMPLEX COMPONENT 1"/>
    <property type="match status" value="1"/>
</dbReference>
<feature type="compositionally biased region" description="Low complexity" evidence="3">
    <location>
        <begin position="83"/>
        <end position="94"/>
    </location>
</feature>
<dbReference type="PANTHER" id="PTHR47932">
    <property type="entry name" value="ATPASE EXPRESSION PROTEIN 3"/>
    <property type="match status" value="1"/>
</dbReference>
<dbReference type="PROSITE" id="PS51375">
    <property type="entry name" value="PPR"/>
    <property type="match status" value="3"/>
</dbReference>
<accession>A0A9P6N3J0</accession>
<feature type="repeat" description="PPR" evidence="2">
    <location>
        <begin position="422"/>
        <end position="452"/>
    </location>
</feature>
<comment type="caution">
    <text evidence="4">The sequence shown here is derived from an EMBL/GenBank/DDBJ whole genome shotgun (WGS) entry which is preliminary data.</text>
</comment>
<evidence type="ECO:0000313" key="5">
    <source>
        <dbReference type="Proteomes" id="UP000703661"/>
    </source>
</evidence>
<dbReference type="InterPro" id="IPR011990">
    <property type="entry name" value="TPR-like_helical_dom_sf"/>
</dbReference>
<reference evidence="4" key="1">
    <citation type="journal article" date="2020" name="Fungal Divers.">
        <title>Resolving the Mortierellaceae phylogeny through synthesis of multi-gene phylogenetics and phylogenomics.</title>
        <authorList>
            <person name="Vandepol N."/>
            <person name="Liber J."/>
            <person name="Desiro A."/>
            <person name="Na H."/>
            <person name="Kennedy M."/>
            <person name="Barry K."/>
            <person name="Grigoriev I.V."/>
            <person name="Miller A.N."/>
            <person name="O'Donnell K."/>
            <person name="Stajich J.E."/>
            <person name="Bonito G."/>
        </authorList>
    </citation>
    <scope>NUCLEOTIDE SEQUENCE</scope>
    <source>
        <strain evidence="4">NRRL 2769</strain>
    </source>
</reference>
<evidence type="ECO:0000313" key="4">
    <source>
        <dbReference type="EMBL" id="KAG0022737.1"/>
    </source>
</evidence>
<organism evidence="4 5">
    <name type="scientific">Entomortierella chlamydospora</name>
    <dbReference type="NCBI Taxonomy" id="101097"/>
    <lineage>
        <taxon>Eukaryota</taxon>
        <taxon>Fungi</taxon>
        <taxon>Fungi incertae sedis</taxon>
        <taxon>Mucoromycota</taxon>
        <taxon>Mortierellomycotina</taxon>
        <taxon>Mortierellomycetes</taxon>
        <taxon>Mortierellales</taxon>
        <taxon>Mortierellaceae</taxon>
        <taxon>Entomortierella</taxon>
    </lineage>
</organism>
<dbReference type="Pfam" id="PF13041">
    <property type="entry name" value="PPR_2"/>
    <property type="match status" value="2"/>
</dbReference>